<evidence type="ECO:0000256" key="1">
    <source>
        <dbReference type="ARBA" id="ARBA00022884"/>
    </source>
</evidence>
<evidence type="ECO:0000259" key="3">
    <source>
        <dbReference type="PROSITE" id="PS50102"/>
    </source>
</evidence>
<dbReference type="SUPFAM" id="SSF54928">
    <property type="entry name" value="RNA-binding domain, RBD"/>
    <property type="match status" value="1"/>
</dbReference>
<dbReference type="CDD" id="cd21608">
    <property type="entry name" value="RRM2_NsCP33_like"/>
    <property type="match status" value="1"/>
</dbReference>
<name>A0A855X2J6_9BACT</name>
<gene>
    <name evidence="4" type="ORF">C3F09_11445</name>
</gene>
<feature type="region of interest" description="Disordered" evidence="2">
    <location>
        <begin position="69"/>
        <end position="100"/>
    </location>
</feature>
<dbReference type="InterPro" id="IPR048289">
    <property type="entry name" value="RRM2_NsCP33-like"/>
</dbReference>
<evidence type="ECO:0000313" key="5">
    <source>
        <dbReference type="Proteomes" id="UP000250918"/>
    </source>
</evidence>
<keyword evidence="1" id="KW-0694">RNA-binding</keyword>
<evidence type="ECO:0000256" key="2">
    <source>
        <dbReference type="SAM" id="MobiDB-lite"/>
    </source>
</evidence>
<dbReference type="InterPro" id="IPR000504">
    <property type="entry name" value="RRM_dom"/>
</dbReference>
<dbReference type="InterPro" id="IPR012677">
    <property type="entry name" value="Nucleotide-bd_a/b_plait_sf"/>
</dbReference>
<dbReference type="PROSITE" id="PS50102">
    <property type="entry name" value="RRM"/>
    <property type="match status" value="1"/>
</dbReference>
<dbReference type="GO" id="GO:0003723">
    <property type="term" value="F:RNA binding"/>
    <property type="evidence" value="ECO:0007669"/>
    <property type="project" value="UniProtKB-KW"/>
</dbReference>
<dbReference type="Proteomes" id="UP000250918">
    <property type="component" value="Unassembled WGS sequence"/>
</dbReference>
<dbReference type="PANTHER" id="PTHR48027">
    <property type="entry name" value="HETEROGENEOUS NUCLEAR RIBONUCLEOPROTEIN 87F-RELATED"/>
    <property type="match status" value="1"/>
</dbReference>
<proteinExistence type="predicted"/>
<dbReference type="AlphaFoldDB" id="A0A855X2J6"/>
<dbReference type="InterPro" id="IPR052462">
    <property type="entry name" value="SLIRP/GR-RBP-like"/>
</dbReference>
<feature type="compositionally biased region" description="Basic and acidic residues" evidence="2">
    <location>
        <begin position="73"/>
        <end position="86"/>
    </location>
</feature>
<organism evidence="4 5">
    <name type="scientific">candidate division GN15 bacterium</name>
    <dbReference type="NCBI Taxonomy" id="2072418"/>
    <lineage>
        <taxon>Bacteria</taxon>
        <taxon>candidate division GN15</taxon>
    </lineage>
</organism>
<evidence type="ECO:0000313" key="4">
    <source>
        <dbReference type="EMBL" id="PWB68526.1"/>
    </source>
</evidence>
<feature type="domain" description="RRM" evidence="3">
    <location>
        <begin position="1"/>
        <end position="79"/>
    </location>
</feature>
<reference evidence="4 5" key="1">
    <citation type="journal article" date="2018" name="ISME J.">
        <title>A methanotrophic archaeon couples anaerobic oxidation of methane to Fe(III) reduction.</title>
        <authorList>
            <person name="Cai C."/>
            <person name="Leu A.O."/>
            <person name="Xie G.J."/>
            <person name="Guo J."/>
            <person name="Feng Y."/>
            <person name="Zhao J.X."/>
            <person name="Tyson G.W."/>
            <person name="Yuan Z."/>
            <person name="Hu S."/>
        </authorList>
    </citation>
    <scope>NUCLEOTIDE SEQUENCE [LARGE SCALE GENOMIC DNA]</scope>
    <source>
        <strain evidence="4">FeB_12</strain>
    </source>
</reference>
<accession>A0A855X2J6</accession>
<dbReference type="Pfam" id="PF00076">
    <property type="entry name" value="RRM_1"/>
    <property type="match status" value="1"/>
</dbReference>
<dbReference type="Gene3D" id="3.30.70.330">
    <property type="match status" value="1"/>
</dbReference>
<comment type="caution">
    <text evidence="4">The sequence shown here is derived from an EMBL/GenBank/DDBJ whole genome shotgun (WGS) entry which is preliminary data.</text>
</comment>
<dbReference type="EMBL" id="PQAP01000197">
    <property type="protein sequence ID" value="PWB68526.1"/>
    <property type="molecule type" value="Genomic_DNA"/>
</dbReference>
<dbReference type="InterPro" id="IPR035979">
    <property type="entry name" value="RBD_domain_sf"/>
</dbReference>
<sequence length="100" mass="11209">MNIYVGNLSHDATEQELRQAFEAFGQVKSAKIIMDRETGQPRGFGFVEMPSDDEAKAAIAQMNDKPFKGRTLRVNEGRPREQRPGGDRPPFGGRGRGQRF</sequence>
<protein>
    <submittedName>
        <fullName evidence="4">RNA-binding protein</fullName>
    </submittedName>
</protein>
<dbReference type="SMART" id="SM00360">
    <property type="entry name" value="RRM"/>
    <property type="match status" value="1"/>
</dbReference>